<proteinExistence type="predicted"/>
<dbReference type="EMBL" id="JAWJZB010000007">
    <property type="protein sequence ID" value="MDV5088588.1"/>
    <property type="molecule type" value="Genomic_DNA"/>
</dbReference>
<keyword evidence="5" id="KW-1185">Reference proteome</keyword>
<feature type="domain" description="AAA" evidence="3">
    <location>
        <begin position="3"/>
        <end position="155"/>
    </location>
</feature>
<dbReference type="InterPro" id="IPR027417">
    <property type="entry name" value="P-loop_NTPase"/>
</dbReference>
<keyword evidence="2" id="KW-0067">ATP-binding</keyword>
<evidence type="ECO:0000256" key="1">
    <source>
        <dbReference type="ARBA" id="ARBA00022741"/>
    </source>
</evidence>
<evidence type="ECO:0000313" key="5">
    <source>
        <dbReference type="Proteomes" id="UP001272515"/>
    </source>
</evidence>
<sequence>MGRIIALVSGKGGVGKTTVTACLGVALSQQGHRVLMTDGDFGLRDLDLVVGKQNEVIFDVADVCGDRELANDAIIPIHKNLDLLPASQALRWEDVGRNKYRKLIKKLADEYDYVLVDAPAGIGRGADAILDFAHRILIVTQPLWVSLRNAGRVIQVCREKRQFDYAIVFNAMQQIQVDTDMETMMRTLGAEYIGTVLPYAENVIHYTQEGQLHTLQDDNFMPMLKPLISYIESGHTWEDHEILQAYESHKQPGASSIALFEELVEHIEKATMKEAEESIMEDPVVETENVELDNIELEPLEPEETEVVTFTEENPVHRNTQLLMRQRQSKWRRRR</sequence>
<keyword evidence="1" id="KW-0547">Nucleotide-binding</keyword>
<dbReference type="Proteomes" id="UP001272515">
    <property type="component" value="Unassembled WGS sequence"/>
</dbReference>
<gene>
    <name evidence="4" type="ORF">RVY80_07005</name>
</gene>
<dbReference type="Gene3D" id="3.40.50.300">
    <property type="entry name" value="P-loop containing nucleotide triphosphate hydrolases"/>
    <property type="match status" value="1"/>
</dbReference>
<evidence type="ECO:0000259" key="3">
    <source>
        <dbReference type="Pfam" id="PF13614"/>
    </source>
</evidence>
<dbReference type="InterPro" id="IPR050625">
    <property type="entry name" value="ParA/MinD_ATPase"/>
</dbReference>
<dbReference type="SUPFAM" id="SSF52540">
    <property type="entry name" value="P-loop containing nucleoside triphosphate hydrolases"/>
    <property type="match status" value="1"/>
</dbReference>
<dbReference type="RefSeq" id="WP_317330052.1">
    <property type="nucleotide sequence ID" value="NZ_JAWJZA010000006.1"/>
</dbReference>
<organism evidence="4 5">
    <name type="scientific">Veillonella absiana</name>
    <dbReference type="NCBI Taxonomy" id="3079305"/>
    <lineage>
        <taxon>Bacteria</taxon>
        <taxon>Bacillati</taxon>
        <taxon>Bacillota</taxon>
        <taxon>Negativicutes</taxon>
        <taxon>Veillonellales</taxon>
        <taxon>Veillonellaceae</taxon>
        <taxon>Veillonella</taxon>
    </lineage>
</organism>
<dbReference type="Pfam" id="PF13614">
    <property type="entry name" value="AAA_31"/>
    <property type="match status" value="1"/>
</dbReference>
<comment type="caution">
    <text evidence="4">The sequence shown here is derived from an EMBL/GenBank/DDBJ whole genome shotgun (WGS) entry which is preliminary data.</text>
</comment>
<accession>A0ABU3Z9I6</accession>
<reference evidence="4 5" key="1">
    <citation type="submission" date="2023-10" db="EMBL/GenBank/DDBJ databases">
        <title>Veillonella sp. nov., isolated from a pig farm feces dump.</title>
        <authorList>
            <person name="Chang Y.-H."/>
        </authorList>
    </citation>
    <scope>NUCLEOTIDE SEQUENCE [LARGE SCALE GENOMIC DNA]</scope>
    <source>
        <strain evidence="4 5">YH-vei2233</strain>
    </source>
</reference>
<protein>
    <submittedName>
        <fullName evidence="4">AAA family ATPase</fullName>
    </submittedName>
</protein>
<dbReference type="PANTHER" id="PTHR43384">
    <property type="entry name" value="SEPTUM SITE-DETERMINING PROTEIN MIND HOMOLOG, CHLOROPLASTIC-RELATED"/>
    <property type="match status" value="1"/>
</dbReference>
<dbReference type="PANTHER" id="PTHR43384:SF6">
    <property type="entry name" value="SEPTUM SITE-DETERMINING PROTEIN MIND HOMOLOG, CHLOROPLASTIC"/>
    <property type="match status" value="1"/>
</dbReference>
<evidence type="ECO:0000256" key="2">
    <source>
        <dbReference type="ARBA" id="ARBA00022840"/>
    </source>
</evidence>
<dbReference type="InterPro" id="IPR025669">
    <property type="entry name" value="AAA_dom"/>
</dbReference>
<evidence type="ECO:0000313" key="4">
    <source>
        <dbReference type="EMBL" id="MDV5088588.1"/>
    </source>
</evidence>
<name>A0ABU3Z9I6_9FIRM</name>